<reference evidence="2" key="1">
    <citation type="journal article" date="2012" name="Nat. Biotechnol.">
        <title>Reference genome sequence of the model plant Setaria.</title>
        <authorList>
            <person name="Bennetzen J.L."/>
            <person name="Schmutz J."/>
            <person name="Wang H."/>
            <person name="Percifield R."/>
            <person name="Hawkins J."/>
            <person name="Pontaroli A.C."/>
            <person name="Estep M."/>
            <person name="Feng L."/>
            <person name="Vaughn J.N."/>
            <person name="Grimwood J."/>
            <person name="Jenkins J."/>
            <person name="Barry K."/>
            <person name="Lindquist E."/>
            <person name="Hellsten U."/>
            <person name="Deshpande S."/>
            <person name="Wang X."/>
            <person name="Wu X."/>
            <person name="Mitros T."/>
            <person name="Triplett J."/>
            <person name="Yang X."/>
            <person name="Ye C.Y."/>
            <person name="Mauro-Herrera M."/>
            <person name="Wang L."/>
            <person name="Li P."/>
            <person name="Sharma M."/>
            <person name="Sharma R."/>
            <person name="Ronald P.C."/>
            <person name="Panaud O."/>
            <person name="Kellogg E.A."/>
            <person name="Brutnell T.P."/>
            <person name="Doust A.N."/>
            <person name="Tuskan G.A."/>
            <person name="Rokhsar D."/>
            <person name="Devos K.M."/>
        </authorList>
    </citation>
    <scope>NUCLEOTIDE SEQUENCE [LARGE SCALE GENOMIC DNA]</scope>
    <source>
        <strain evidence="2">cv. Yugu1</strain>
    </source>
</reference>
<name>K4AN70_SETIT</name>
<proteinExistence type="predicted"/>
<dbReference type="InParanoid" id="K4AN70"/>
<dbReference type="HOGENOM" id="CLU_3261502_0_0_1"/>
<evidence type="ECO:0000313" key="2">
    <source>
        <dbReference type="Proteomes" id="UP000004995"/>
    </source>
</evidence>
<dbReference type="AlphaFoldDB" id="K4AN70"/>
<protein>
    <submittedName>
        <fullName evidence="1">Uncharacterized protein</fullName>
    </submittedName>
</protein>
<evidence type="ECO:0000313" key="1">
    <source>
        <dbReference type="EnsemblPlants" id="KQK87271"/>
    </source>
</evidence>
<dbReference type="EMBL" id="AGNK02005378">
    <property type="status" value="NOT_ANNOTATED_CDS"/>
    <property type="molecule type" value="Genomic_DNA"/>
</dbReference>
<keyword evidence="2" id="KW-1185">Reference proteome</keyword>
<reference evidence="1" key="2">
    <citation type="submission" date="2018-08" db="UniProtKB">
        <authorList>
            <consortium name="EnsemblPlants"/>
        </authorList>
    </citation>
    <scope>IDENTIFICATION</scope>
    <source>
        <strain evidence="1">Yugu1</strain>
    </source>
</reference>
<sequence>MHNSECDKNRKFNISIDSHKAIRDELLFLFVSASMRIYKCRW</sequence>
<accession>K4AN70</accession>
<dbReference type="Proteomes" id="UP000004995">
    <property type="component" value="Unassembled WGS sequence"/>
</dbReference>
<dbReference type="Gramene" id="KQK87271">
    <property type="protein sequence ID" value="KQK87271"/>
    <property type="gene ID" value="SETIT_040367mg"/>
</dbReference>
<organism evidence="1 2">
    <name type="scientific">Setaria italica</name>
    <name type="common">Foxtail millet</name>
    <name type="synonym">Panicum italicum</name>
    <dbReference type="NCBI Taxonomy" id="4555"/>
    <lineage>
        <taxon>Eukaryota</taxon>
        <taxon>Viridiplantae</taxon>
        <taxon>Streptophyta</taxon>
        <taxon>Embryophyta</taxon>
        <taxon>Tracheophyta</taxon>
        <taxon>Spermatophyta</taxon>
        <taxon>Magnoliopsida</taxon>
        <taxon>Liliopsida</taxon>
        <taxon>Poales</taxon>
        <taxon>Poaceae</taxon>
        <taxon>PACMAD clade</taxon>
        <taxon>Panicoideae</taxon>
        <taxon>Panicodae</taxon>
        <taxon>Paniceae</taxon>
        <taxon>Cenchrinae</taxon>
        <taxon>Setaria</taxon>
    </lineage>
</organism>
<dbReference type="EnsemblPlants" id="KQK87271">
    <property type="protein sequence ID" value="KQK87271"/>
    <property type="gene ID" value="SETIT_040367mg"/>
</dbReference>